<sequence>MGRQINFYLHPDDYQEFEDLLKATVDIIFLPYYHYDGKVRTVDTTIPFDFRKEGTRIYLVRQQDLKQMELNHIEKFGYWLIADNHLPVLHYDRCGFDNDKIIRGRLYFQPSFVKDMQWVNKSEDFVSWADNVIKITRRKLKKYKFDFGGWGFSEYVGKHAKEWLDKTKQEKQIDDSTLVTT</sequence>
<dbReference type="AlphaFoldDB" id="A0A4Q1CK36"/>
<dbReference type="OrthoDB" id="670731at2"/>
<dbReference type="RefSeq" id="WP_129130695.1">
    <property type="nucleotide sequence ID" value="NZ_SDHW01000002.1"/>
</dbReference>
<proteinExistence type="predicted"/>
<gene>
    <name evidence="1" type="ORF">ESA94_09735</name>
</gene>
<name>A0A4Q1CK36_9BACT</name>
<reference evidence="1 2" key="1">
    <citation type="submission" date="2019-01" db="EMBL/GenBank/DDBJ databases">
        <title>Lacibacter sp. strain TTM-7.</title>
        <authorList>
            <person name="Chen W.-M."/>
        </authorList>
    </citation>
    <scope>NUCLEOTIDE SEQUENCE [LARGE SCALE GENOMIC DNA]</scope>
    <source>
        <strain evidence="1 2">TTM-7</strain>
    </source>
</reference>
<evidence type="ECO:0000313" key="1">
    <source>
        <dbReference type="EMBL" id="RXK60734.1"/>
    </source>
</evidence>
<dbReference type="EMBL" id="SDHW01000002">
    <property type="protein sequence ID" value="RXK60734.1"/>
    <property type="molecule type" value="Genomic_DNA"/>
</dbReference>
<accession>A0A4Q1CK36</accession>
<evidence type="ECO:0000313" key="2">
    <source>
        <dbReference type="Proteomes" id="UP000290204"/>
    </source>
</evidence>
<dbReference type="Proteomes" id="UP000290204">
    <property type="component" value="Unassembled WGS sequence"/>
</dbReference>
<keyword evidence="2" id="KW-1185">Reference proteome</keyword>
<organism evidence="1 2">
    <name type="scientific">Lacibacter luteus</name>
    <dbReference type="NCBI Taxonomy" id="2508719"/>
    <lineage>
        <taxon>Bacteria</taxon>
        <taxon>Pseudomonadati</taxon>
        <taxon>Bacteroidota</taxon>
        <taxon>Chitinophagia</taxon>
        <taxon>Chitinophagales</taxon>
        <taxon>Chitinophagaceae</taxon>
        <taxon>Lacibacter</taxon>
    </lineage>
</organism>
<protein>
    <submittedName>
        <fullName evidence="1">Uncharacterized protein</fullName>
    </submittedName>
</protein>
<comment type="caution">
    <text evidence="1">The sequence shown here is derived from an EMBL/GenBank/DDBJ whole genome shotgun (WGS) entry which is preliminary data.</text>
</comment>